<evidence type="ECO:0000256" key="1">
    <source>
        <dbReference type="SAM" id="MobiDB-lite"/>
    </source>
</evidence>
<accession>A0ABC9WVX4</accession>
<keyword evidence="3" id="KW-1185">Reference proteome</keyword>
<dbReference type="EMBL" id="BAAFJT010000005">
    <property type="protein sequence ID" value="GAB0189598.1"/>
    <property type="molecule type" value="Genomic_DNA"/>
</dbReference>
<protein>
    <submittedName>
        <fullName evidence="2">Uncharacterized protein</fullName>
    </submittedName>
</protein>
<name>A0ABC9WVX4_GRUJA</name>
<feature type="compositionally biased region" description="Basic and acidic residues" evidence="1">
    <location>
        <begin position="89"/>
        <end position="100"/>
    </location>
</feature>
<sequence>MRYRGLNPPTRDPQMEDSMVIRTVTVKEWSEEVHSWRTRLSQERAAQLGSQHIPQRQRRRSQGEARGQALSLPNLPAWRPPAFIPGSCKEADTHLDQVTS</sequence>
<organism evidence="2 3">
    <name type="scientific">Grus japonensis</name>
    <name type="common">Japanese crane</name>
    <name type="synonym">Red-crowned crane</name>
    <dbReference type="NCBI Taxonomy" id="30415"/>
    <lineage>
        <taxon>Eukaryota</taxon>
        <taxon>Metazoa</taxon>
        <taxon>Chordata</taxon>
        <taxon>Craniata</taxon>
        <taxon>Vertebrata</taxon>
        <taxon>Euteleostomi</taxon>
        <taxon>Archelosauria</taxon>
        <taxon>Archosauria</taxon>
        <taxon>Dinosauria</taxon>
        <taxon>Saurischia</taxon>
        <taxon>Theropoda</taxon>
        <taxon>Coelurosauria</taxon>
        <taxon>Aves</taxon>
        <taxon>Neognathae</taxon>
        <taxon>Neoaves</taxon>
        <taxon>Gruiformes</taxon>
        <taxon>Gruidae</taxon>
        <taxon>Grus</taxon>
    </lineage>
</organism>
<gene>
    <name evidence="2" type="ORF">GRJ2_001425100</name>
</gene>
<feature type="region of interest" description="Disordered" evidence="1">
    <location>
        <begin position="43"/>
        <end position="100"/>
    </location>
</feature>
<evidence type="ECO:0000313" key="2">
    <source>
        <dbReference type="EMBL" id="GAB0189598.1"/>
    </source>
</evidence>
<dbReference type="Proteomes" id="UP001623348">
    <property type="component" value="Unassembled WGS sequence"/>
</dbReference>
<reference evidence="2 3" key="1">
    <citation type="submission" date="2024-06" db="EMBL/GenBank/DDBJ databases">
        <title>The draft genome of Grus japonensis, version 3.</title>
        <authorList>
            <person name="Nabeshima K."/>
            <person name="Suzuki S."/>
            <person name="Onuma M."/>
        </authorList>
    </citation>
    <scope>NUCLEOTIDE SEQUENCE [LARGE SCALE GENOMIC DNA]</scope>
    <source>
        <strain evidence="2 3">451A</strain>
    </source>
</reference>
<comment type="caution">
    <text evidence="2">The sequence shown here is derived from an EMBL/GenBank/DDBJ whole genome shotgun (WGS) entry which is preliminary data.</text>
</comment>
<proteinExistence type="predicted"/>
<evidence type="ECO:0000313" key="3">
    <source>
        <dbReference type="Proteomes" id="UP001623348"/>
    </source>
</evidence>
<dbReference type="AlphaFoldDB" id="A0ABC9WVX4"/>